<dbReference type="SUPFAM" id="SSF58104">
    <property type="entry name" value="Methyl-accepting chemotaxis protein (MCP) signaling domain"/>
    <property type="match status" value="1"/>
</dbReference>
<evidence type="ECO:0000256" key="1">
    <source>
        <dbReference type="ARBA" id="ARBA00022692"/>
    </source>
</evidence>
<evidence type="ECO:0000313" key="10">
    <source>
        <dbReference type="Proteomes" id="UP000619479"/>
    </source>
</evidence>
<dbReference type="Pfam" id="PF00672">
    <property type="entry name" value="HAMP"/>
    <property type="match status" value="1"/>
</dbReference>
<dbReference type="PANTHER" id="PTHR32089">
    <property type="entry name" value="METHYL-ACCEPTING CHEMOTAXIS PROTEIN MCPB"/>
    <property type="match status" value="1"/>
</dbReference>
<feature type="transmembrane region" description="Helical" evidence="6">
    <location>
        <begin position="199"/>
        <end position="219"/>
    </location>
</feature>
<dbReference type="SMART" id="SM00283">
    <property type="entry name" value="MA"/>
    <property type="match status" value="1"/>
</dbReference>
<protein>
    <recommendedName>
        <fullName evidence="11">Methyl-accepting chemotaxis protein</fullName>
    </recommendedName>
</protein>
<evidence type="ECO:0000259" key="7">
    <source>
        <dbReference type="PROSITE" id="PS50111"/>
    </source>
</evidence>
<dbReference type="AlphaFoldDB" id="A0A919IS55"/>
<dbReference type="Pfam" id="PF00015">
    <property type="entry name" value="MCPsignal"/>
    <property type="match status" value="1"/>
</dbReference>
<keyword evidence="2 6" id="KW-1133">Transmembrane helix</keyword>
<dbReference type="PANTHER" id="PTHR32089:SF112">
    <property type="entry name" value="LYSOZYME-LIKE PROTEIN-RELATED"/>
    <property type="match status" value="1"/>
</dbReference>
<keyword evidence="10" id="KW-1185">Reference proteome</keyword>
<feature type="domain" description="Methyl-accepting transducer" evidence="7">
    <location>
        <begin position="286"/>
        <end position="519"/>
    </location>
</feature>
<dbReference type="EMBL" id="BOMH01000073">
    <property type="protein sequence ID" value="GID70347.1"/>
    <property type="molecule type" value="Genomic_DNA"/>
</dbReference>
<evidence type="ECO:0008006" key="11">
    <source>
        <dbReference type="Google" id="ProtNLM"/>
    </source>
</evidence>
<dbReference type="InterPro" id="IPR004090">
    <property type="entry name" value="Chemotax_Me-accpt_rcpt"/>
</dbReference>
<reference evidence="9" key="1">
    <citation type="submission" date="2021-01" db="EMBL/GenBank/DDBJ databases">
        <title>Whole genome shotgun sequence of Actinoplanes cyaneus NBRC 14990.</title>
        <authorList>
            <person name="Komaki H."/>
            <person name="Tamura T."/>
        </authorList>
    </citation>
    <scope>NUCLEOTIDE SEQUENCE</scope>
    <source>
        <strain evidence="9">NBRC 14990</strain>
    </source>
</reference>
<dbReference type="InterPro" id="IPR003660">
    <property type="entry name" value="HAMP_dom"/>
</dbReference>
<dbReference type="GO" id="GO:0007165">
    <property type="term" value="P:signal transduction"/>
    <property type="evidence" value="ECO:0007669"/>
    <property type="project" value="UniProtKB-KW"/>
</dbReference>
<dbReference type="PROSITE" id="PS50885">
    <property type="entry name" value="HAMP"/>
    <property type="match status" value="1"/>
</dbReference>
<name>A0A919IS55_9ACTN</name>
<dbReference type="GO" id="GO:0004888">
    <property type="term" value="F:transmembrane signaling receptor activity"/>
    <property type="evidence" value="ECO:0007669"/>
    <property type="project" value="InterPro"/>
</dbReference>
<comment type="similarity">
    <text evidence="4">Belongs to the methyl-accepting chemotaxis (MCP) protein family.</text>
</comment>
<evidence type="ECO:0000313" key="9">
    <source>
        <dbReference type="EMBL" id="GID70347.1"/>
    </source>
</evidence>
<gene>
    <name evidence="9" type="ORF">Acy02nite_82280</name>
</gene>
<evidence type="ECO:0000256" key="5">
    <source>
        <dbReference type="PROSITE-ProRule" id="PRU00284"/>
    </source>
</evidence>
<dbReference type="PROSITE" id="PS50111">
    <property type="entry name" value="CHEMOTAXIS_TRANSDUC_2"/>
    <property type="match status" value="1"/>
</dbReference>
<comment type="caution">
    <text evidence="9">The sequence shown here is derived from an EMBL/GenBank/DDBJ whole genome shotgun (WGS) entry which is preliminary data.</text>
</comment>
<dbReference type="Proteomes" id="UP000619479">
    <property type="component" value="Unassembled WGS sequence"/>
</dbReference>
<feature type="domain" description="HAMP" evidence="8">
    <location>
        <begin position="221"/>
        <end position="274"/>
    </location>
</feature>
<evidence type="ECO:0000256" key="4">
    <source>
        <dbReference type="ARBA" id="ARBA00029447"/>
    </source>
</evidence>
<keyword evidence="6" id="KW-0472">Membrane</keyword>
<evidence type="ECO:0000256" key="3">
    <source>
        <dbReference type="ARBA" id="ARBA00023224"/>
    </source>
</evidence>
<evidence type="ECO:0000259" key="8">
    <source>
        <dbReference type="PROSITE" id="PS50885"/>
    </source>
</evidence>
<evidence type="ECO:0000256" key="2">
    <source>
        <dbReference type="ARBA" id="ARBA00022989"/>
    </source>
</evidence>
<evidence type="ECO:0000256" key="6">
    <source>
        <dbReference type="SAM" id="Phobius"/>
    </source>
</evidence>
<dbReference type="InterPro" id="IPR004089">
    <property type="entry name" value="MCPsignal_dom"/>
</dbReference>
<sequence>MAVRRFSIGARLSGAFAGVLVLLFAVAAVAFATIVAQRDAATDVRRLELLTRQAGEIKTHATTLNGWQAGFINDIYRLGAARALGGDSVAYKAWQQERDAFKTYLGQVDTASMTAAERDVFDTLNDELAAYVAINDKVVAAYRPGTAQALWNADQIALYDSWNSYYRIMVSAQKLAAAVDARSVTAVRSSAEDAARAQLIIVVATGLALALGAVSAFLVTRSIVRPVGSARDALRRMADRDLTAPPPADVGRDELTEMSAALGQALVAVRTIVSDVAQQAEILTRTSAELDEVSGAFAKSVGDTSQQAEMAVTAAEDVNRNVDTMAAGSQEMGASIEEISRNAAEAASVAAEAVAAAHSANQTVGNLGTSSSAIGDAVKLITSIAAQTNLLALNATIEAARAGDMGKGFAVVAGEVKDLAQESARAADEIDSLVQAIQADTSAAVTAIEMIGEVVSRISDYQTSIAGAVEEQTATTGEMNRGATAAAGGTADIAESIRTVAAASAATSAEVTRSREAAAELSRMSAQLRDAVGQFRY</sequence>
<dbReference type="Gene3D" id="1.10.287.950">
    <property type="entry name" value="Methyl-accepting chemotaxis protein"/>
    <property type="match status" value="1"/>
</dbReference>
<dbReference type="SMART" id="SM00304">
    <property type="entry name" value="HAMP"/>
    <property type="match status" value="1"/>
</dbReference>
<dbReference type="PRINTS" id="PR00260">
    <property type="entry name" value="CHEMTRNSDUCR"/>
</dbReference>
<proteinExistence type="inferred from homology"/>
<keyword evidence="3 5" id="KW-0807">Transducer</keyword>
<accession>A0A919IS55</accession>
<organism evidence="9 10">
    <name type="scientific">Actinoplanes cyaneus</name>
    <dbReference type="NCBI Taxonomy" id="52696"/>
    <lineage>
        <taxon>Bacteria</taxon>
        <taxon>Bacillati</taxon>
        <taxon>Actinomycetota</taxon>
        <taxon>Actinomycetes</taxon>
        <taxon>Micromonosporales</taxon>
        <taxon>Micromonosporaceae</taxon>
        <taxon>Actinoplanes</taxon>
    </lineage>
</organism>
<keyword evidence="1 6" id="KW-0812">Transmembrane</keyword>
<dbReference type="GO" id="GO:0016020">
    <property type="term" value="C:membrane"/>
    <property type="evidence" value="ECO:0007669"/>
    <property type="project" value="InterPro"/>
</dbReference>
<dbReference type="GO" id="GO:0006935">
    <property type="term" value="P:chemotaxis"/>
    <property type="evidence" value="ECO:0007669"/>
    <property type="project" value="InterPro"/>
</dbReference>